<name>U2ILY8_9STRE</name>
<protein>
    <submittedName>
        <fullName evidence="2">Uncharacterized protein</fullName>
    </submittedName>
</protein>
<feature type="transmembrane region" description="Helical" evidence="1">
    <location>
        <begin position="347"/>
        <end position="376"/>
    </location>
</feature>
<dbReference type="AlphaFoldDB" id="U2ILY8"/>
<reference evidence="2 3" key="1">
    <citation type="submission" date="2013-06" db="EMBL/GenBank/DDBJ databases">
        <authorList>
            <person name="Weinstock G."/>
            <person name="Sodergren E."/>
            <person name="Lobos E.A."/>
            <person name="Fulton L."/>
            <person name="Fulton R."/>
            <person name="Courtney L."/>
            <person name="Fronick C."/>
            <person name="O'Laughlin M."/>
            <person name="Godfrey J."/>
            <person name="Wilson R.M."/>
            <person name="Miner T."/>
            <person name="Farmer C."/>
            <person name="Delehaunty K."/>
            <person name="Cordes M."/>
            <person name="Minx P."/>
            <person name="Tomlinson C."/>
            <person name="Chen J."/>
            <person name="Wollam A."/>
            <person name="Pepin K.H."/>
            <person name="Bhonagiri V."/>
            <person name="Zhang X."/>
            <person name="Warren W."/>
            <person name="Mitreva M."/>
            <person name="Mardis E.R."/>
            <person name="Wilson R.K."/>
        </authorList>
    </citation>
    <scope>NUCLEOTIDE SEQUENCE [LARGE SCALE GENOMIC DNA]</scope>
    <source>
        <strain evidence="2 3">W1703</strain>
    </source>
</reference>
<evidence type="ECO:0000256" key="1">
    <source>
        <dbReference type="SAM" id="Phobius"/>
    </source>
</evidence>
<feature type="transmembrane region" description="Helical" evidence="1">
    <location>
        <begin position="48"/>
        <end position="65"/>
    </location>
</feature>
<feature type="transmembrane region" description="Helical" evidence="1">
    <location>
        <begin position="117"/>
        <end position="140"/>
    </location>
</feature>
<feature type="transmembrane region" description="Helical" evidence="1">
    <location>
        <begin position="315"/>
        <end position="335"/>
    </location>
</feature>
<dbReference type="OrthoDB" id="2176387at2"/>
<dbReference type="PATRIC" id="fig|1227275.3.peg.1228"/>
<proteinExistence type="predicted"/>
<sequence length="532" mass="59728">MNWSNVWELVKINILYSNPQNMSQIKKKREKNPGKQITAYKSVIRQQLLLMVIMTVLFTFTFAFYDFKTFPGLFSQYFAAFFCMSIMNGLSSMFSIFYRSQDLKLYAHLPLNSKDIYLAKILSTSGLVGTFLLPILPLLISLAWQLYGPLGLLPAILLFVLASVSSLIIGLVLNHLIGRVAIKSRHGKLFSTLLLAITSIGALAIWFWANSQSTSLQKGENIVISVPQVPIFRGYYDILVHPFSLATLVNFVLPLVFILICLAWLIKKMYPRYYQETLFATPKQNSTKRRSNGQSKSLRRVWIRHHLSPLQDGNLITQAFIMPLVFPLAFGVGIFSNASVLSKFSGIYFGIPWIVGLALGALIAMPSTFFAVGISLEKTNYLTIKSLPVNFKDFLKQKFIVLAFVQLAPLVLVYLVVGLLVHINLINLLVFLLGFVLSSLIFGQFMYRRDYYNLVLNWQDLTQLINRGGGQWFIFGVMMATFLVGGIAVGITIALISLLGGLVAGLVILLLSLIAAGIIQFLINRTFWKVLD</sequence>
<feature type="transmembrane region" description="Helical" evidence="1">
    <location>
        <begin position="189"/>
        <end position="209"/>
    </location>
</feature>
<dbReference type="HOGENOM" id="CLU_020248_1_0_9"/>
<feature type="transmembrane region" description="Helical" evidence="1">
    <location>
        <begin position="502"/>
        <end position="523"/>
    </location>
</feature>
<gene>
    <name evidence="2" type="ORF">HMPREF1557_01378</name>
</gene>
<keyword evidence="1" id="KW-1133">Transmembrane helix</keyword>
<feature type="transmembrane region" description="Helical" evidence="1">
    <location>
        <begin position="77"/>
        <end position="97"/>
    </location>
</feature>
<evidence type="ECO:0000313" key="2">
    <source>
        <dbReference type="EMBL" id="ERJ74906.1"/>
    </source>
</evidence>
<dbReference type="Proteomes" id="UP000016617">
    <property type="component" value="Unassembled WGS sequence"/>
</dbReference>
<comment type="caution">
    <text evidence="2">The sequence shown here is derived from an EMBL/GenBank/DDBJ whole genome shotgun (WGS) entry which is preliminary data.</text>
</comment>
<dbReference type="EMBL" id="AWVA01000084">
    <property type="protein sequence ID" value="ERJ74906.1"/>
    <property type="molecule type" value="Genomic_DNA"/>
</dbReference>
<keyword evidence="1" id="KW-0472">Membrane</keyword>
<feature type="transmembrane region" description="Helical" evidence="1">
    <location>
        <begin position="426"/>
        <end position="447"/>
    </location>
</feature>
<organism evidence="2 3">
    <name type="scientific">Streptococcus sobrinus W1703</name>
    <dbReference type="NCBI Taxonomy" id="1227275"/>
    <lineage>
        <taxon>Bacteria</taxon>
        <taxon>Bacillati</taxon>
        <taxon>Bacillota</taxon>
        <taxon>Bacilli</taxon>
        <taxon>Lactobacillales</taxon>
        <taxon>Streptococcaceae</taxon>
        <taxon>Streptococcus</taxon>
    </lineage>
</organism>
<feature type="transmembrane region" description="Helical" evidence="1">
    <location>
        <begin position="399"/>
        <end position="420"/>
    </location>
</feature>
<feature type="transmembrane region" description="Helical" evidence="1">
    <location>
        <begin position="243"/>
        <end position="266"/>
    </location>
</feature>
<keyword evidence="1" id="KW-0812">Transmembrane</keyword>
<dbReference type="RefSeq" id="WP_021673715.1">
    <property type="nucleotide sequence ID" value="NZ_KI259700.1"/>
</dbReference>
<evidence type="ECO:0000313" key="3">
    <source>
        <dbReference type="Proteomes" id="UP000016617"/>
    </source>
</evidence>
<feature type="transmembrane region" description="Helical" evidence="1">
    <location>
        <begin position="472"/>
        <end position="496"/>
    </location>
</feature>
<accession>U2ILY8</accession>
<feature type="transmembrane region" description="Helical" evidence="1">
    <location>
        <begin position="152"/>
        <end position="177"/>
    </location>
</feature>